<proteinExistence type="predicted"/>
<keyword evidence="4" id="KW-1185">Reference proteome</keyword>
<feature type="compositionally biased region" description="Basic and acidic residues" evidence="1">
    <location>
        <begin position="139"/>
        <end position="160"/>
    </location>
</feature>
<dbReference type="Proteomes" id="UP000320390">
    <property type="component" value="Chromosome"/>
</dbReference>
<dbReference type="EMBL" id="CP036434">
    <property type="protein sequence ID" value="QDV09034.1"/>
    <property type="molecule type" value="Genomic_DNA"/>
</dbReference>
<evidence type="ECO:0008006" key="5">
    <source>
        <dbReference type="Google" id="ProtNLM"/>
    </source>
</evidence>
<sequence length="160" mass="17526">MSRPYKRRKKLIKPRLQLRMSGIFVGLVTLMLLLQSALLTASLHHVANTMPNDSALLLGQTNDLAIRLVLISAAVFLPLTLMVGVLSTFRIAGPLYRFERFLLAVQNGENPGDFTLRDGDELKDLAALINSSTAPLRQDGAHDASESDTTTADHCEERAA</sequence>
<name>A0A518EY66_9BACT</name>
<dbReference type="RefSeq" id="WP_145202714.1">
    <property type="nucleotide sequence ID" value="NZ_CP036434.1"/>
</dbReference>
<keyword evidence="2" id="KW-1133">Transmembrane helix</keyword>
<evidence type="ECO:0000313" key="3">
    <source>
        <dbReference type="EMBL" id="QDV09034.1"/>
    </source>
</evidence>
<gene>
    <name evidence="3" type="ORF">Poly30_45900</name>
</gene>
<evidence type="ECO:0000256" key="1">
    <source>
        <dbReference type="SAM" id="MobiDB-lite"/>
    </source>
</evidence>
<organism evidence="3 4">
    <name type="scientific">Saltatorellus ferox</name>
    <dbReference type="NCBI Taxonomy" id="2528018"/>
    <lineage>
        <taxon>Bacteria</taxon>
        <taxon>Pseudomonadati</taxon>
        <taxon>Planctomycetota</taxon>
        <taxon>Planctomycetia</taxon>
        <taxon>Planctomycetia incertae sedis</taxon>
        <taxon>Saltatorellus</taxon>
    </lineage>
</organism>
<feature type="transmembrane region" description="Helical" evidence="2">
    <location>
        <begin position="65"/>
        <end position="92"/>
    </location>
</feature>
<feature type="region of interest" description="Disordered" evidence="1">
    <location>
        <begin position="134"/>
        <end position="160"/>
    </location>
</feature>
<keyword evidence="2" id="KW-0812">Transmembrane</keyword>
<evidence type="ECO:0000313" key="4">
    <source>
        <dbReference type="Proteomes" id="UP000320390"/>
    </source>
</evidence>
<evidence type="ECO:0000256" key="2">
    <source>
        <dbReference type="SAM" id="Phobius"/>
    </source>
</evidence>
<dbReference type="AlphaFoldDB" id="A0A518EY66"/>
<protein>
    <recommendedName>
        <fullName evidence="5">HAMP domain-containing protein</fullName>
    </recommendedName>
</protein>
<dbReference type="OrthoDB" id="270597at2"/>
<reference evidence="3 4" key="1">
    <citation type="submission" date="2019-02" db="EMBL/GenBank/DDBJ databases">
        <title>Deep-cultivation of Planctomycetes and their phenomic and genomic characterization uncovers novel biology.</title>
        <authorList>
            <person name="Wiegand S."/>
            <person name="Jogler M."/>
            <person name="Boedeker C."/>
            <person name="Pinto D."/>
            <person name="Vollmers J."/>
            <person name="Rivas-Marin E."/>
            <person name="Kohn T."/>
            <person name="Peeters S.H."/>
            <person name="Heuer A."/>
            <person name="Rast P."/>
            <person name="Oberbeckmann S."/>
            <person name="Bunk B."/>
            <person name="Jeske O."/>
            <person name="Meyerdierks A."/>
            <person name="Storesund J.E."/>
            <person name="Kallscheuer N."/>
            <person name="Luecker S."/>
            <person name="Lage O.M."/>
            <person name="Pohl T."/>
            <person name="Merkel B.J."/>
            <person name="Hornburger P."/>
            <person name="Mueller R.-W."/>
            <person name="Bruemmer F."/>
            <person name="Labrenz M."/>
            <person name="Spormann A.M."/>
            <person name="Op den Camp H."/>
            <person name="Overmann J."/>
            <person name="Amann R."/>
            <person name="Jetten M.S.M."/>
            <person name="Mascher T."/>
            <person name="Medema M.H."/>
            <person name="Devos D.P."/>
            <person name="Kaster A.-K."/>
            <person name="Ovreas L."/>
            <person name="Rohde M."/>
            <person name="Galperin M.Y."/>
            <person name="Jogler C."/>
        </authorList>
    </citation>
    <scope>NUCLEOTIDE SEQUENCE [LARGE SCALE GENOMIC DNA]</scope>
    <source>
        <strain evidence="3 4">Poly30</strain>
    </source>
</reference>
<keyword evidence="2" id="KW-0472">Membrane</keyword>
<accession>A0A518EY66</accession>